<proteinExistence type="predicted"/>
<protein>
    <submittedName>
        <fullName evidence="1">PilT-like protein</fullName>
    </submittedName>
</protein>
<name>E9KTG5_9ACTN</name>
<dbReference type="EMBL" id="HM116537">
    <property type="protein sequence ID" value="ADU56342.1"/>
    <property type="molecule type" value="Genomic_DNA"/>
</dbReference>
<accession>E9KTG5</accession>
<dbReference type="SUPFAM" id="SSF88723">
    <property type="entry name" value="PIN domain-like"/>
    <property type="match status" value="1"/>
</dbReference>
<dbReference type="Gene3D" id="3.40.50.1010">
    <property type="entry name" value="5'-nuclease"/>
    <property type="match status" value="1"/>
</dbReference>
<dbReference type="AlphaFoldDB" id="E9KTG5"/>
<dbReference type="InterPro" id="IPR029060">
    <property type="entry name" value="PIN-like_dom_sf"/>
</dbReference>
<sequence>MTPSERPAPRYLAHTSLVWRLLFGTVGGPWPERVAEGLVTICPVTHAELRHGLHPGTDPLPLHLALDRAFGSVPLRHFDKQPEAADVGKRLRALGVGQPPSLMDIVTALTARDHGLTLVHTIDRFDSINRVCPDISLIKVQAARPPRPEPSRDTNRRRGFLRSLLDD</sequence>
<organism evidence="1">
    <name type="scientific">Streptomyces sp. KCTC 11604BP</name>
    <dbReference type="NCBI Taxonomy" id="941587"/>
    <lineage>
        <taxon>Bacteria</taxon>
        <taxon>Bacillati</taxon>
        <taxon>Actinomycetota</taxon>
        <taxon>Actinomycetes</taxon>
        <taxon>Kitasatosporales</taxon>
        <taxon>Streptomycetaceae</taxon>
        <taxon>Streptomyces</taxon>
    </lineage>
</organism>
<reference evidence="1" key="1">
    <citation type="journal article" date="2011" name="J. Am. Chem. Soc.">
        <title>Biosynthesis of the allylmalonyl-CoA extender unit for the FK506 polyketide synthase proceeds through a dedicated polyketide synthase and facilitates the mutasynthesis of analogues.</title>
        <authorList>
            <person name="Mo S."/>
            <person name="Kim D.H."/>
            <person name="Lee J.H."/>
            <person name="Park J.W."/>
            <person name="Basnet D.B."/>
            <person name="Ban Y.H."/>
            <person name="Yoo Y.J."/>
            <person name="Chen S.W."/>
            <person name="Park S.R."/>
            <person name="Choi E.A."/>
            <person name="Kim E."/>
            <person name="Jin Y.Y."/>
            <person name="Lee S.K."/>
            <person name="Park J.Y."/>
            <person name="Liu Y."/>
            <person name="Lee M.O."/>
            <person name="Lee K.S."/>
            <person name="Kim S.J."/>
            <person name="Kim D."/>
            <person name="Park B.C."/>
            <person name="Lee S.G."/>
            <person name="Kwon H.J."/>
            <person name="Suh J.W."/>
            <person name="Moore B.S."/>
            <person name="Lim S.K."/>
            <person name="Yoon Y.J."/>
        </authorList>
    </citation>
    <scope>NUCLEOTIDE SEQUENCE</scope>
    <source>
        <strain evidence="1">KCTC 11604BP</strain>
    </source>
</reference>
<gene>
    <name evidence="1" type="ORF">Tcs_11604BP_011</name>
</gene>
<evidence type="ECO:0000313" key="1">
    <source>
        <dbReference type="EMBL" id="ADU56342.1"/>
    </source>
</evidence>